<comment type="caution">
    <text evidence="2">The sequence shown here is derived from an EMBL/GenBank/DDBJ whole genome shotgun (WGS) entry which is preliminary data.</text>
</comment>
<evidence type="ECO:0000256" key="1">
    <source>
        <dbReference type="SAM" id="MobiDB-lite"/>
    </source>
</evidence>
<organism evidence="2 3">
    <name type="scientific">Gryllus longicercus</name>
    <dbReference type="NCBI Taxonomy" id="2509291"/>
    <lineage>
        <taxon>Eukaryota</taxon>
        <taxon>Metazoa</taxon>
        <taxon>Ecdysozoa</taxon>
        <taxon>Arthropoda</taxon>
        <taxon>Hexapoda</taxon>
        <taxon>Insecta</taxon>
        <taxon>Pterygota</taxon>
        <taxon>Neoptera</taxon>
        <taxon>Polyneoptera</taxon>
        <taxon>Orthoptera</taxon>
        <taxon>Ensifera</taxon>
        <taxon>Gryllidea</taxon>
        <taxon>Grylloidea</taxon>
        <taxon>Gryllidae</taxon>
        <taxon>Gryllinae</taxon>
        <taxon>Gryllus</taxon>
    </lineage>
</organism>
<dbReference type="Proteomes" id="UP001378592">
    <property type="component" value="Unassembled WGS sequence"/>
</dbReference>
<dbReference type="EMBL" id="JAZDUA010000351">
    <property type="protein sequence ID" value="KAK7794038.1"/>
    <property type="molecule type" value="Genomic_DNA"/>
</dbReference>
<gene>
    <name evidence="2" type="ORF">R5R35_006935</name>
</gene>
<feature type="region of interest" description="Disordered" evidence="1">
    <location>
        <begin position="100"/>
        <end position="122"/>
    </location>
</feature>
<reference evidence="2 3" key="1">
    <citation type="submission" date="2024-03" db="EMBL/GenBank/DDBJ databases">
        <title>The genome assembly and annotation of the cricket Gryllus longicercus Weissman &amp; Gray.</title>
        <authorList>
            <person name="Szrajer S."/>
            <person name="Gray D."/>
            <person name="Ylla G."/>
        </authorList>
    </citation>
    <scope>NUCLEOTIDE SEQUENCE [LARGE SCALE GENOMIC DNA]</scope>
    <source>
        <strain evidence="2">DAG 2021-001</strain>
        <tissue evidence="2">Whole body minus gut</tissue>
    </source>
</reference>
<proteinExistence type="predicted"/>
<keyword evidence="3" id="KW-1185">Reference proteome</keyword>
<accession>A0AAN9V9E4</accession>
<name>A0AAN9V9E4_9ORTH</name>
<feature type="compositionally biased region" description="Basic and acidic residues" evidence="1">
    <location>
        <begin position="104"/>
        <end position="122"/>
    </location>
</feature>
<dbReference type="AlphaFoldDB" id="A0AAN9V9E4"/>
<sequence>MCDNDYYTEEQEEGEEEEVCDNAEEEHICGDGAVVENMQQPRDDAPIRAYVDARFRQVFQASEDVRGDLQTLIANQAKCLRQWQDAGPFNADLFRITNLGQPSEPRDAANKTYVDRHVNDIH</sequence>
<evidence type="ECO:0000313" key="2">
    <source>
        <dbReference type="EMBL" id="KAK7794038.1"/>
    </source>
</evidence>
<evidence type="ECO:0000313" key="3">
    <source>
        <dbReference type="Proteomes" id="UP001378592"/>
    </source>
</evidence>
<protein>
    <submittedName>
        <fullName evidence="2">Uncharacterized protein</fullName>
    </submittedName>
</protein>